<dbReference type="Pfam" id="PF00326">
    <property type="entry name" value="Peptidase_S9"/>
    <property type="match status" value="1"/>
</dbReference>
<comment type="caution">
    <text evidence="7">The sequence shown here is derived from an EMBL/GenBank/DDBJ whole genome shotgun (WGS) entry which is preliminary data.</text>
</comment>
<dbReference type="InterPro" id="IPR002470">
    <property type="entry name" value="Peptidase_S9A"/>
</dbReference>
<feature type="domain" description="Peptidase S9 prolyl oligopeptidase catalytic" evidence="5">
    <location>
        <begin position="475"/>
        <end position="686"/>
    </location>
</feature>
<keyword evidence="2" id="KW-0645">Protease</keyword>
<dbReference type="Proteomes" id="UP000597459">
    <property type="component" value="Unassembled WGS sequence"/>
</dbReference>
<name>A0A967B5M1_9PROT</name>
<dbReference type="Pfam" id="PF02897">
    <property type="entry name" value="Peptidase_S9_N"/>
    <property type="match status" value="1"/>
</dbReference>
<comment type="similarity">
    <text evidence="1">Belongs to the peptidase S9A family.</text>
</comment>
<reference evidence="7" key="1">
    <citation type="submission" date="2019-11" db="EMBL/GenBank/DDBJ databases">
        <title>Description of new Acetobacter species.</title>
        <authorList>
            <person name="Cleenwerck I."/>
            <person name="Sombolestani A.S."/>
        </authorList>
    </citation>
    <scope>NUCLEOTIDE SEQUENCE</scope>
    <source>
        <strain evidence="7">LMG 1626</strain>
    </source>
</reference>
<dbReference type="AlphaFoldDB" id="A0A967B5M1"/>
<keyword evidence="8" id="KW-1185">Reference proteome</keyword>
<evidence type="ECO:0000256" key="4">
    <source>
        <dbReference type="ARBA" id="ARBA00022825"/>
    </source>
</evidence>
<dbReference type="InterPro" id="IPR051543">
    <property type="entry name" value="Serine_Peptidase_S9A"/>
</dbReference>
<dbReference type="PRINTS" id="PR00862">
    <property type="entry name" value="PROLIGOPTASE"/>
</dbReference>
<dbReference type="Gene3D" id="2.130.10.120">
    <property type="entry name" value="Prolyl oligopeptidase, N-terminal domain"/>
    <property type="match status" value="1"/>
</dbReference>
<dbReference type="GO" id="GO:0006508">
    <property type="term" value="P:proteolysis"/>
    <property type="evidence" value="ECO:0007669"/>
    <property type="project" value="UniProtKB-KW"/>
</dbReference>
<protein>
    <submittedName>
        <fullName evidence="7">Prolyl oligopeptidase family serine peptidase</fullName>
    </submittedName>
</protein>
<proteinExistence type="inferred from homology"/>
<dbReference type="InterPro" id="IPR001375">
    <property type="entry name" value="Peptidase_S9_cat"/>
</dbReference>
<evidence type="ECO:0000256" key="2">
    <source>
        <dbReference type="ARBA" id="ARBA00022670"/>
    </source>
</evidence>
<dbReference type="EMBL" id="WOTH01000007">
    <property type="protein sequence ID" value="NHO53323.1"/>
    <property type="molecule type" value="Genomic_DNA"/>
</dbReference>
<dbReference type="PANTHER" id="PTHR11757">
    <property type="entry name" value="PROTEASE FAMILY S9A OLIGOPEPTIDASE"/>
    <property type="match status" value="1"/>
</dbReference>
<dbReference type="InterPro" id="IPR023302">
    <property type="entry name" value="Pept_S9A_N"/>
</dbReference>
<evidence type="ECO:0000259" key="5">
    <source>
        <dbReference type="Pfam" id="PF00326"/>
    </source>
</evidence>
<feature type="domain" description="Peptidase S9A N-terminal" evidence="6">
    <location>
        <begin position="7"/>
        <end position="416"/>
    </location>
</feature>
<evidence type="ECO:0000313" key="8">
    <source>
        <dbReference type="Proteomes" id="UP000597459"/>
    </source>
</evidence>
<dbReference type="Gene3D" id="3.40.50.1820">
    <property type="entry name" value="alpha/beta hydrolase"/>
    <property type="match status" value="1"/>
</dbReference>
<evidence type="ECO:0000256" key="3">
    <source>
        <dbReference type="ARBA" id="ARBA00022801"/>
    </source>
</evidence>
<dbReference type="GO" id="GO:0004252">
    <property type="term" value="F:serine-type endopeptidase activity"/>
    <property type="evidence" value="ECO:0007669"/>
    <property type="project" value="InterPro"/>
</dbReference>
<keyword evidence="4" id="KW-0720">Serine protease</keyword>
<accession>A0A967B5M1</accession>
<dbReference type="PANTHER" id="PTHR11757:SF19">
    <property type="entry name" value="PROLYL ENDOPEPTIDASE-LIKE"/>
    <property type="match status" value="1"/>
</dbReference>
<dbReference type="RefSeq" id="WP_166313471.1">
    <property type="nucleotide sequence ID" value="NZ_WOTH01000007.1"/>
</dbReference>
<dbReference type="SUPFAM" id="SSF53474">
    <property type="entry name" value="alpha/beta-Hydrolases"/>
    <property type="match status" value="1"/>
</dbReference>
<organism evidence="7 8">
    <name type="scientific">Acetobacter estunensis</name>
    <dbReference type="NCBI Taxonomy" id="104097"/>
    <lineage>
        <taxon>Bacteria</taxon>
        <taxon>Pseudomonadati</taxon>
        <taxon>Pseudomonadota</taxon>
        <taxon>Alphaproteobacteria</taxon>
        <taxon>Acetobacterales</taxon>
        <taxon>Acetobacteraceae</taxon>
        <taxon>Acetobacter</taxon>
    </lineage>
</organism>
<dbReference type="SUPFAM" id="SSF50993">
    <property type="entry name" value="Peptidase/esterase 'gauge' domain"/>
    <property type="match status" value="1"/>
</dbReference>
<keyword evidence="3" id="KW-0378">Hydrolase</keyword>
<dbReference type="InterPro" id="IPR029058">
    <property type="entry name" value="AB_hydrolase_fold"/>
</dbReference>
<sequence>MSQLPSPPVARKEPRRIEQLGRVREDDYGWMKDDNWQAVLREPGLLRADIATHLRAENAYSDAVLASTRTLQTDIVAEMKGRLQEDESWPFLPHGPWRYGVRYEAGAQYPRYVRHREGRPNEEEVLLDTDARAKDQAFYAARSAAHSPDHRLFAWAEDTQGSEIYTIRVRDLASGEMLPVQIDNCSGNFTFSPDATHIFWTWRDENGRPMRVYRRALAGGEDVVVYEEPDPGFFVGVSAARSGKWVVISTNDHDTSEAWLVPGNQPEAPAVCLARREKGIMYDLAHWGDRFVVHTNADGATDFALMTVADEAVGERANWQPLVAHRPGHYITGCQCLADYVVWTERVNANTVIEIMDRKGVRQSVGVGEEAYTLSLDGGYEFETTELRYSFQSPTTPRQWFALDLATRQRHLLKEQLVPSGHDPANYRTRRLMARAPDGEEVPVTLLFHRDTPEGQPAPLLLYGYGSYGHAIEPTFSTRTLSLVDRGWVYAIAHVRGGSEKGWNWFLGGRGMHKTNTFTDFIACADHLIAQGWTEAGRIVADGRSAGGMLMGAIANMRPELFAGIVAVVPFVDVLNTMSDDSLPLTPPEWPEWGNPLKDEAAYDYIAGYSPYDRIGKKPYPAIFAIGGLTDPRVTYWEPAKWIAKLRDYSTSENPLLLRINMEAGHGGASGRFRALDEAALIQAFAIWAESRDRDTGGSCD</sequence>
<gene>
    <name evidence="7" type="ORF">GOB87_05020</name>
</gene>
<evidence type="ECO:0000259" key="6">
    <source>
        <dbReference type="Pfam" id="PF02897"/>
    </source>
</evidence>
<evidence type="ECO:0000256" key="1">
    <source>
        <dbReference type="ARBA" id="ARBA00005228"/>
    </source>
</evidence>
<evidence type="ECO:0000313" key="7">
    <source>
        <dbReference type="EMBL" id="NHO53323.1"/>
    </source>
</evidence>